<dbReference type="EMBL" id="AVOT02008722">
    <property type="protein sequence ID" value="MBW0486585.1"/>
    <property type="molecule type" value="Genomic_DNA"/>
</dbReference>
<gene>
    <name evidence="1" type="ORF">O181_026300</name>
</gene>
<dbReference type="OrthoDB" id="381190at2759"/>
<keyword evidence="2" id="KW-1185">Reference proteome</keyword>
<dbReference type="SUPFAM" id="SSF48371">
    <property type="entry name" value="ARM repeat"/>
    <property type="match status" value="1"/>
</dbReference>
<name>A0A9Q3CP46_9BASI</name>
<organism evidence="1 2">
    <name type="scientific">Austropuccinia psidii MF-1</name>
    <dbReference type="NCBI Taxonomy" id="1389203"/>
    <lineage>
        <taxon>Eukaryota</taxon>
        <taxon>Fungi</taxon>
        <taxon>Dikarya</taxon>
        <taxon>Basidiomycota</taxon>
        <taxon>Pucciniomycotina</taxon>
        <taxon>Pucciniomycetes</taxon>
        <taxon>Pucciniales</taxon>
        <taxon>Sphaerophragmiaceae</taxon>
        <taxon>Austropuccinia</taxon>
    </lineage>
</organism>
<sequence>MVKHHIQNHLPDIIIMIHDFWNLNNSSAGNSIGILGNNSVGGALGGGGSGAGGGGSSTSGGLSENGIVTVTRPSGSTLLTVIVDLIESIAINVSGSLSSVGSIAGTSESSSSYLEKTYQTLNHILKVFQTFGNDLEDYIQLVLPCSTKTIEKPELSITLRKNAIITLNVLSKTINMIDQVSRIIHPPIRGINVGNNELRALTLDVISSILIEIGPDFVIFLPTINHGLFQARYTHPLYESLVLKLSRVKPLPDPSFNEPTTNVMTSDIAPDAATIKLQINQQNLKSVWETSTVKKPKWKIGKNGFSASF</sequence>
<dbReference type="Proteomes" id="UP000765509">
    <property type="component" value="Unassembled WGS sequence"/>
</dbReference>
<reference evidence="1" key="1">
    <citation type="submission" date="2021-03" db="EMBL/GenBank/DDBJ databases">
        <title>Draft genome sequence of rust myrtle Austropuccinia psidii MF-1, a brazilian biotype.</title>
        <authorList>
            <person name="Quecine M.C."/>
            <person name="Pachon D.M.R."/>
            <person name="Bonatelli M.L."/>
            <person name="Correr F.H."/>
            <person name="Franceschini L.M."/>
            <person name="Leite T.F."/>
            <person name="Margarido G.R.A."/>
            <person name="Almeida C.A."/>
            <person name="Ferrarezi J.A."/>
            <person name="Labate C.A."/>
        </authorList>
    </citation>
    <scope>NUCLEOTIDE SEQUENCE</scope>
    <source>
        <strain evidence="1">MF-1</strain>
    </source>
</reference>
<dbReference type="AlphaFoldDB" id="A0A9Q3CP46"/>
<comment type="caution">
    <text evidence="1">The sequence shown here is derived from an EMBL/GenBank/DDBJ whole genome shotgun (WGS) entry which is preliminary data.</text>
</comment>
<evidence type="ECO:0000313" key="2">
    <source>
        <dbReference type="Proteomes" id="UP000765509"/>
    </source>
</evidence>
<evidence type="ECO:0000313" key="1">
    <source>
        <dbReference type="EMBL" id="MBW0486585.1"/>
    </source>
</evidence>
<dbReference type="InterPro" id="IPR016024">
    <property type="entry name" value="ARM-type_fold"/>
</dbReference>
<accession>A0A9Q3CP46</accession>
<proteinExistence type="predicted"/>
<protein>
    <submittedName>
        <fullName evidence="1">Uncharacterized protein</fullName>
    </submittedName>
</protein>